<protein>
    <submittedName>
        <fullName evidence="2">Uncharacterized protein</fullName>
    </submittedName>
</protein>
<accession>A0A0C9XUQ4</accession>
<dbReference type="HOGENOM" id="CLU_2339156_0_0_1"/>
<evidence type="ECO:0000313" key="2">
    <source>
        <dbReference type="EMBL" id="KIK01377.1"/>
    </source>
</evidence>
<organism evidence="2 3">
    <name type="scientific">Laccaria amethystina LaAM-08-1</name>
    <dbReference type="NCBI Taxonomy" id="1095629"/>
    <lineage>
        <taxon>Eukaryota</taxon>
        <taxon>Fungi</taxon>
        <taxon>Dikarya</taxon>
        <taxon>Basidiomycota</taxon>
        <taxon>Agaricomycotina</taxon>
        <taxon>Agaricomycetes</taxon>
        <taxon>Agaricomycetidae</taxon>
        <taxon>Agaricales</taxon>
        <taxon>Agaricineae</taxon>
        <taxon>Hydnangiaceae</taxon>
        <taxon>Laccaria</taxon>
    </lineage>
</organism>
<evidence type="ECO:0000256" key="1">
    <source>
        <dbReference type="SAM" id="MobiDB-lite"/>
    </source>
</evidence>
<sequence length="98" mass="10607">ENAKSIGCRSEGGVAAAVQVAGTRRDETSGEFADIWWQLPDRATRLDRSVEKKGKGLGNGGRRTRKRTGCKPAPRSSLQETIGIVAEWEEGQRATTPP</sequence>
<reference evidence="2 3" key="1">
    <citation type="submission" date="2014-04" db="EMBL/GenBank/DDBJ databases">
        <authorList>
            <consortium name="DOE Joint Genome Institute"/>
            <person name="Kuo A."/>
            <person name="Kohler A."/>
            <person name="Nagy L.G."/>
            <person name="Floudas D."/>
            <person name="Copeland A."/>
            <person name="Barry K.W."/>
            <person name="Cichocki N."/>
            <person name="Veneault-Fourrey C."/>
            <person name="LaButti K."/>
            <person name="Lindquist E.A."/>
            <person name="Lipzen A."/>
            <person name="Lundell T."/>
            <person name="Morin E."/>
            <person name="Murat C."/>
            <person name="Sun H."/>
            <person name="Tunlid A."/>
            <person name="Henrissat B."/>
            <person name="Grigoriev I.V."/>
            <person name="Hibbett D.S."/>
            <person name="Martin F."/>
            <person name="Nordberg H.P."/>
            <person name="Cantor M.N."/>
            <person name="Hua S.X."/>
        </authorList>
    </citation>
    <scope>NUCLEOTIDE SEQUENCE [LARGE SCALE GENOMIC DNA]</scope>
    <source>
        <strain evidence="2 3">LaAM-08-1</strain>
    </source>
</reference>
<evidence type="ECO:0000313" key="3">
    <source>
        <dbReference type="Proteomes" id="UP000054477"/>
    </source>
</evidence>
<keyword evidence="3" id="KW-1185">Reference proteome</keyword>
<dbReference type="Proteomes" id="UP000054477">
    <property type="component" value="Unassembled WGS sequence"/>
</dbReference>
<dbReference type="AlphaFoldDB" id="A0A0C9XUQ4"/>
<feature type="non-terminal residue" evidence="2">
    <location>
        <position position="1"/>
    </location>
</feature>
<proteinExistence type="predicted"/>
<feature type="region of interest" description="Disordered" evidence="1">
    <location>
        <begin position="47"/>
        <end position="81"/>
    </location>
</feature>
<dbReference type="EMBL" id="KN838608">
    <property type="protein sequence ID" value="KIK01377.1"/>
    <property type="molecule type" value="Genomic_DNA"/>
</dbReference>
<gene>
    <name evidence="2" type="ORF">K443DRAFT_7003</name>
</gene>
<name>A0A0C9XUQ4_9AGAR</name>
<reference evidence="3" key="2">
    <citation type="submission" date="2015-01" db="EMBL/GenBank/DDBJ databases">
        <title>Evolutionary Origins and Diversification of the Mycorrhizal Mutualists.</title>
        <authorList>
            <consortium name="DOE Joint Genome Institute"/>
            <consortium name="Mycorrhizal Genomics Consortium"/>
            <person name="Kohler A."/>
            <person name="Kuo A."/>
            <person name="Nagy L.G."/>
            <person name="Floudas D."/>
            <person name="Copeland A."/>
            <person name="Barry K.W."/>
            <person name="Cichocki N."/>
            <person name="Veneault-Fourrey C."/>
            <person name="LaButti K."/>
            <person name="Lindquist E.A."/>
            <person name="Lipzen A."/>
            <person name="Lundell T."/>
            <person name="Morin E."/>
            <person name="Murat C."/>
            <person name="Riley R."/>
            <person name="Ohm R."/>
            <person name="Sun H."/>
            <person name="Tunlid A."/>
            <person name="Henrissat B."/>
            <person name="Grigoriev I.V."/>
            <person name="Hibbett D.S."/>
            <person name="Martin F."/>
        </authorList>
    </citation>
    <scope>NUCLEOTIDE SEQUENCE [LARGE SCALE GENOMIC DNA]</scope>
    <source>
        <strain evidence="3">LaAM-08-1</strain>
    </source>
</reference>